<gene>
    <name evidence="2" type="ORF">CGL56_04310</name>
</gene>
<feature type="transmembrane region" description="Helical" evidence="1">
    <location>
        <begin position="36"/>
        <end position="54"/>
    </location>
</feature>
<dbReference type="AlphaFoldDB" id="A0A2G0CJW8"/>
<keyword evidence="1" id="KW-0812">Transmembrane</keyword>
<protein>
    <submittedName>
        <fullName evidence="2">Uncharacterized protein</fullName>
    </submittedName>
</protein>
<accession>A0A2G0CJW8</accession>
<evidence type="ECO:0000313" key="2">
    <source>
        <dbReference type="EMBL" id="PHL00267.1"/>
    </source>
</evidence>
<keyword evidence="1" id="KW-1133">Transmembrane helix</keyword>
<comment type="caution">
    <text evidence="2">The sequence shown here is derived from an EMBL/GenBank/DDBJ whole genome shotgun (WGS) entry which is preliminary data.</text>
</comment>
<evidence type="ECO:0000256" key="1">
    <source>
        <dbReference type="SAM" id="Phobius"/>
    </source>
</evidence>
<dbReference type="EMBL" id="PDLO01000001">
    <property type="protein sequence ID" value="PHL00267.1"/>
    <property type="molecule type" value="Genomic_DNA"/>
</dbReference>
<keyword evidence="1" id="KW-0472">Membrane</keyword>
<proteinExistence type="predicted"/>
<keyword evidence="3" id="KW-1185">Reference proteome</keyword>
<name>A0A2G0CJW8_9BACT</name>
<dbReference type="Proteomes" id="UP000226437">
    <property type="component" value="Unassembled WGS sequence"/>
</dbReference>
<evidence type="ECO:0000313" key="3">
    <source>
        <dbReference type="Proteomes" id="UP000226437"/>
    </source>
</evidence>
<reference evidence="2 3" key="1">
    <citation type="submission" date="2017-10" db="EMBL/GenBank/DDBJ databases">
        <title>The draft genome sequence of Lewinella marina KCTC 32374.</title>
        <authorList>
            <person name="Wang K."/>
        </authorList>
    </citation>
    <scope>NUCLEOTIDE SEQUENCE [LARGE SCALE GENOMIC DNA]</scope>
    <source>
        <strain evidence="2 3">MKG-38</strain>
    </source>
</reference>
<feature type="transmembrane region" description="Helical" evidence="1">
    <location>
        <begin position="12"/>
        <end position="30"/>
    </location>
</feature>
<organism evidence="2 3">
    <name type="scientific">Neolewinella marina</name>
    <dbReference type="NCBI Taxonomy" id="438751"/>
    <lineage>
        <taxon>Bacteria</taxon>
        <taxon>Pseudomonadati</taxon>
        <taxon>Bacteroidota</taxon>
        <taxon>Saprospiria</taxon>
        <taxon>Saprospirales</taxon>
        <taxon>Lewinellaceae</taxon>
        <taxon>Neolewinella</taxon>
    </lineage>
</organism>
<sequence>MGYKSGLYSHMKYLFLVTLCWTVGFVLPQLATTLQVVGAMFFVALVVICVFYFIDTRINAIRL</sequence>